<evidence type="ECO:0000256" key="2">
    <source>
        <dbReference type="ARBA" id="ARBA00007651"/>
    </source>
</evidence>
<comment type="subcellular location">
    <subcellularLocation>
        <location evidence="1 8">Cell membrane</location>
        <topology evidence="1 8">Multi-pass membrane protein</topology>
    </subcellularLocation>
</comment>
<sequence>MEESKMAGCKTGRVPQGHSLLQTINPFTLLQIEHVYLSCNKSAQGSDNSCRCSRSPHANVSGRQRREEGSRPRSTMTIEQLESQAVAEPTTMRAASAAELRTSAALRLAAFAASLAAAVVVATNRQDRWGITVTFRMFAVWEAFVSVNFAFAAYSALTAIFVKRLVSKHWLHHADQLAVNLQAASTAGAGAIGSVAMWGNQPSGWFAVCRLYRLYCDKGAVSLALAFVSFVAIGAAATLSRFPARPPPPPPASR</sequence>
<dbReference type="InterPro" id="IPR006702">
    <property type="entry name" value="CASP_dom"/>
</dbReference>
<feature type="transmembrane region" description="Helical" evidence="8">
    <location>
        <begin position="143"/>
        <end position="166"/>
    </location>
</feature>
<comment type="caution">
    <text evidence="11">The sequence shown here is derived from an EMBL/GenBank/DDBJ whole genome shotgun (WGS) entry which is preliminary data.</text>
</comment>
<feature type="transmembrane region" description="Helical" evidence="8">
    <location>
        <begin position="104"/>
        <end position="123"/>
    </location>
</feature>
<evidence type="ECO:0000313" key="12">
    <source>
        <dbReference type="Proteomes" id="UP000823388"/>
    </source>
</evidence>
<feature type="compositionally biased region" description="Polar residues" evidence="9">
    <location>
        <begin position="44"/>
        <end position="62"/>
    </location>
</feature>
<feature type="region of interest" description="Disordered" evidence="9">
    <location>
        <begin position="44"/>
        <end position="75"/>
    </location>
</feature>
<dbReference type="EMBL" id="CM029048">
    <property type="protein sequence ID" value="KAG2580303.1"/>
    <property type="molecule type" value="Genomic_DNA"/>
</dbReference>
<gene>
    <name evidence="11" type="ORF">PVAP13_6NG332400</name>
</gene>
<evidence type="ECO:0000256" key="1">
    <source>
        <dbReference type="ARBA" id="ARBA00004651"/>
    </source>
</evidence>
<organism evidence="11 12">
    <name type="scientific">Panicum virgatum</name>
    <name type="common">Blackwell switchgrass</name>
    <dbReference type="NCBI Taxonomy" id="38727"/>
    <lineage>
        <taxon>Eukaryota</taxon>
        <taxon>Viridiplantae</taxon>
        <taxon>Streptophyta</taxon>
        <taxon>Embryophyta</taxon>
        <taxon>Tracheophyta</taxon>
        <taxon>Spermatophyta</taxon>
        <taxon>Magnoliopsida</taxon>
        <taxon>Liliopsida</taxon>
        <taxon>Poales</taxon>
        <taxon>Poaceae</taxon>
        <taxon>PACMAD clade</taxon>
        <taxon>Panicoideae</taxon>
        <taxon>Panicodae</taxon>
        <taxon>Paniceae</taxon>
        <taxon>Panicinae</taxon>
        <taxon>Panicum</taxon>
        <taxon>Panicum sect. Hiantes</taxon>
    </lineage>
</organism>
<dbReference type="AlphaFoldDB" id="A0A8T0R5R4"/>
<evidence type="ECO:0000313" key="11">
    <source>
        <dbReference type="EMBL" id="KAG2580303.1"/>
    </source>
</evidence>
<keyword evidence="5 8" id="KW-0812">Transmembrane</keyword>
<keyword evidence="4 8" id="KW-1003">Cell membrane</keyword>
<keyword evidence="7 8" id="KW-0472">Membrane</keyword>
<evidence type="ECO:0000256" key="9">
    <source>
        <dbReference type="SAM" id="MobiDB-lite"/>
    </source>
</evidence>
<reference evidence="11" key="1">
    <citation type="submission" date="2020-05" db="EMBL/GenBank/DDBJ databases">
        <title>WGS assembly of Panicum virgatum.</title>
        <authorList>
            <person name="Lovell J.T."/>
            <person name="Jenkins J."/>
            <person name="Shu S."/>
            <person name="Juenger T.E."/>
            <person name="Schmutz J."/>
        </authorList>
    </citation>
    <scope>NUCLEOTIDE SEQUENCE</scope>
    <source>
        <strain evidence="11">AP13</strain>
    </source>
</reference>
<evidence type="ECO:0000256" key="3">
    <source>
        <dbReference type="ARBA" id="ARBA00011489"/>
    </source>
</evidence>
<accession>A0A8T0R5R4</accession>
<evidence type="ECO:0000256" key="4">
    <source>
        <dbReference type="ARBA" id="ARBA00022475"/>
    </source>
</evidence>
<dbReference type="PANTHER" id="PTHR33573">
    <property type="entry name" value="CASP-LIKE PROTEIN 4A4"/>
    <property type="match status" value="1"/>
</dbReference>
<evidence type="ECO:0000256" key="6">
    <source>
        <dbReference type="ARBA" id="ARBA00022989"/>
    </source>
</evidence>
<dbReference type="NCBIfam" id="TIGR01569">
    <property type="entry name" value="A_tha_TIGR01569"/>
    <property type="match status" value="1"/>
</dbReference>
<evidence type="ECO:0000256" key="5">
    <source>
        <dbReference type="ARBA" id="ARBA00022692"/>
    </source>
</evidence>
<protein>
    <recommendedName>
        <fullName evidence="8">CASP-like protein</fullName>
    </recommendedName>
</protein>
<dbReference type="PANTHER" id="PTHR33573:SF49">
    <property type="entry name" value="CASP-LIKE PROTEIN UU-1"/>
    <property type="match status" value="1"/>
</dbReference>
<evidence type="ECO:0000256" key="8">
    <source>
        <dbReference type="RuleBase" id="RU361233"/>
    </source>
</evidence>
<dbReference type="Proteomes" id="UP000823388">
    <property type="component" value="Chromosome 6N"/>
</dbReference>
<keyword evidence="12" id="KW-1185">Reference proteome</keyword>
<feature type="domain" description="Casparian strip membrane protein" evidence="10">
    <location>
        <begin position="102"/>
        <end position="232"/>
    </location>
</feature>
<evidence type="ECO:0000259" key="10">
    <source>
        <dbReference type="Pfam" id="PF04535"/>
    </source>
</evidence>
<keyword evidence="6 8" id="KW-1133">Transmembrane helix</keyword>
<comment type="similarity">
    <text evidence="2 8">Belongs to the Casparian strip membrane proteins (CASP) family.</text>
</comment>
<dbReference type="GO" id="GO:0005886">
    <property type="term" value="C:plasma membrane"/>
    <property type="evidence" value="ECO:0007669"/>
    <property type="project" value="UniProtKB-SubCell"/>
</dbReference>
<dbReference type="Pfam" id="PF04535">
    <property type="entry name" value="CASP_dom"/>
    <property type="match status" value="1"/>
</dbReference>
<name>A0A8T0R5R4_PANVG</name>
<comment type="caution">
    <text evidence="8">Lacks conserved residue(s) required for the propagation of feature annotation.</text>
</comment>
<feature type="transmembrane region" description="Helical" evidence="8">
    <location>
        <begin position="219"/>
        <end position="239"/>
    </location>
</feature>
<proteinExistence type="inferred from homology"/>
<evidence type="ECO:0000256" key="7">
    <source>
        <dbReference type="ARBA" id="ARBA00023136"/>
    </source>
</evidence>
<comment type="subunit">
    <text evidence="3 8">Homodimer and heterodimers.</text>
</comment>
<dbReference type="InterPro" id="IPR006459">
    <property type="entry name" value="CASP/CASPL"/>
</dbReference>